<dbReference type="Proteomes" id="UP001176059">
    <property type="component" value="Unassembled WGS sequence"/>
</dbReference>
<evidence type="ECO:0000313" key="16">
    <source>
        <dbReference type="EMBL" id="KAJ3722743.1"/>
    </source>
</evidence>
<keyword evidence="6" id="KW-0349">Heme</keyword>
<keyword evidence="10" id="KW-0472">Membrane</keyword>
<evidence type="ECO:0000256" key="12">
    <source>
        <dbReference type="ARBA" id="ARBA00023180"/>
    </source>
</evidence>
<evidence type="ECO:0000256" key="8">
    <source>
        <dbReference type="ARBA" id="ARBA00022729"/>
    </source>
</evidence>
<dbReference type="GO" id="GO:0005576">
    <property type="term" value="C:extracellular region"/>
    <property type="evidence" value="ECO:0007669"/>
    <property type="project" value="UniProtKB-SubCell"/>
</dbReference>
<proteinExistence type="inferred from homology"/>
<evidence type="ECO:0000256" key="4">
    <source>
        <dbReference type="ARBA" id="ARBA00022475"/>
    </source>
</evidence>
<name>A0AA38JDR6_9AGAR</name>
<evidence type="ECO:0000256" key="9">
    <source>
        <dbReference type="ARBA" id="ARBA00023004"/>
    </source>
</evidence>
<evidence type="ECO:0000313" key="17">
    <source>
        <dbReference type="Proteomes" id="UP001176059"/>
    </source>
</evidence>
<evidence type="ECO:0000256" key="3">
    <source>
        <dbReference type="ARBA" id="ARBA00010031"/>
    </source>
</evidence>
<evidence type="ECO:0000256" key="14">
    <source>
        <dbReference type="SAM" id="SignalP"/>
    </source>
</evidence>
<dbReference type="PANTHER" id="PTHR37928">
    <property type="entry name" value="CFEM DOMAIN PROTEIN (AFU_ORTHOLOGUE AFUA_6G14090)"/>
    <property type="match status" value="1"/>
</dbReference>
<feature type="domain" description="CFEM" evidence="15">
    <location>
        <begin position="1"/>
        <end position="111"/>
    </location>
</feature>
<comment type="subcellular location">
    <subcellularLocation>
        <location evidence="1">Cell membrane</location>
        <topology evidence="1">Lipid-anchor</topology>
        <topology evidence="1">GPI-anchor</topology>
    </subcellularLocation>
    <subcellularLocation>
        <location evidence="2">Secreted</location>
    </subcellularLocation>
</comment>
<dbReference type="InterPro" id="IPR051735">
    <property type="entry name" value="CFEM_domain"/>
</dbReference>
<evidence type="ECO:0000256" key="10">
    <source>
        <dbReference type="ARBA" id="ARBA00023136"/>
    </source>
</evidence>
<keyword evidence="8 14" id="KW-0732">Signal</keyword>
<organism evidence="16 17">
    <name type="scientific">Lentinula guzmanii</name>
    <dbReference type="NCBI Taxonomy" id="2804957"/>
    <lineage>
        <taxon>Eukaryota</taxon>
        <taxon>Fungi</taxon>
        <taxon>Dikarya</taxon>
        <taxon>Basidiomycota</taxon>
        <taxon>Agaricomycotina</taxon>
        <taxon>Agaricomycetes</taxon>
        <taxon>Agaricomycetidae</taxon>
        <taxon>Agaricales</taxon>
        <taxon>Marasmiineae</taxon>
        <taxon>Omphalotaceae</taxon>
        <taxon>Lentinula</taxon>
    </lineage>
</organism>
<feature type="signal peptide" evidence="14">
    <location>
        <begin position="1"/>
        <end position="18"/>
    </location>
</feature>
<keyword evidence="17" id="KW-1185">Reference proteome</keyword>
<keyword evidence="12" id="KW-0325">Glycoprotein</keyword>
<evidence type="ECO:0000256" key="2">
    <source>
        <dbReference type="ARBA" id="ARBA00004613"/>
    </source>
</evidence>
<sequence>MKFFLAVSILSAFTSTCASLISRQTFPSCSQACLANADLGSCSADDDTCLCNTPAFISSTASCIADSCSGNDLTEANAAAQDLCLAVGITLTASSIPISTSTAPASSGSATTSATASTTAGSAAQTSSSSNGALSNGMNSFASLAVFGLITTLVL</sequence>
<evidence type="ECO:0000256" key="13">
    <source>
        <dbReference type="ARBA" id="ARBA00023288"/>
    </source>
</evidence>
<reference evidence="16" key="2">
    <citation type="journal article" date="2023" name="Proc. Natl. Acad. Sci. U.S.A.">
        <title>A global phylogenomic analysis of the shiitake genus Lentinula.</title>
        <authorList>
            <person name="Sierra-Patev S."/>
            <person name="Min B."/>
            <person name="Naranjo-Ortiz M."/>
            <person name="Looney B."/>
            <person name="Konkel Z."/>
            <person name="Slot J.C."/>
            <person name="Sakamoto Y."/>
            <person name="Steenwyk J.L."/>
            <person name="Rokas A."/>
            <person name="Carro J."/>
            <person name="Camarero S."/>
            <person name="Ferreira P."/>
            <person name="Molpeceres G."/>
            <person name="Ruiz-Duenas F.J."/>
            <person name="Serrano A."/>
            <person name="Henrissat B."/>
            <person name="Drula E."/>
            <person name="Hughes K.W."/>
            <person name="Mata J.L."/>
            <person name="Ishikawa N.K."/>
            <person name="Vargas-Isla R."/>
            <person name="Ushijima S."/>
            <person name="Smith C.A."/>
            <person name="Donoghue J."/>
            <person name="Ahrendt S."/>
            <person name="Andreopoulos W."/>
            <person name="He G."/>
            <person name="LaButti K."/>
            <person name="Lipzen A."/>
            <person name="Ng V."/>
            <person name="Riley R."/>
            <person name="Sandor L."/>
            <person name="Barry K."/>
            <person name="Martinez A.T."/>
            <person name="Xiao Y."/>
            <person name="Gibbons J.G."/>
            <person name="Terashima K."/>
            <person name="Grigoriev I.V."/>
            <person name="Hibbett D."/>
        </authorList>
    </citation>
    <scope>NUCLEOTIDE SEQUENCE</scope>
    <source>
        <strain evidence="16">ET3784</strain>
    </source>
</reference>
<dbReference type="PANTHER" id="PTHR37928:SF2">
    <property type="entry name" value="GPI ANCHORED CFEM DOMAIN PROTEIN (AFU_ORTHOLOGUE AFUA_6G10580)"/>
    <property type="match status" value="1"/>
</dbReference>
<evidence type="ECO:0000256" key="1">
    <source>
        <dbReference type="ARBA" id="ARBA00004609"/>
    </source>
</evidence>
<dbReference type="AlphaFoldDB" id="A0AA38JDR6"/>
<reference evidence="16" key="1">
    <citation type="submission" date="2022-08" db="EMBL/GenBank/DDBJ databases">
        <authorList>
            <consortium name="DOE Joint Genome Institute"/>
            <person name="Min B."/>
            <person name="Sierra-Patev S."/>
            <person name="Naranjo-Ortiz M."/>
            <person name="Looney B."/>
            <person name="Konkel Z."/>
            <person name="Slot J.C."/>
            <person name="Sakamoto Y."/>
            <person name="Steenwyk J.L."/>
            <person name="Rokas A."/>
            <person name="Carro J."/>
            <person name="Camarero S."/>
            <person name="Ferreira P."/>
            <person name="Molpeceres G."/>
            <person name="Ruiz-duenas F.J."/>
            <person name="Serrano A."/>
            <person name="Henrissat B."/>
            <person name="Drula E."/>
            <person name="Hughes K.W."/>
            <person name="Mata J.L."/>
            <person name="Ishikawa N.K."/>
            <person name="Vargas-Isla R."/>
            <person name="Ushijima S."/>
            <person name="Smith C.A."/>
            <person name="Ahrendt S."/>
            <person name="Andreopoulos W."/>
            <person name="He G."/>
            <person name="LaButti K."/>
            <person name="Lipzen A."/>
            <person name="Ng V."/>
            <person name="Riley R."/>
            <person name="Sandor L."/>
            <person name="Barry K."/>
            <person name="Martinez A.T."/>
            <person name="Xiao Y."/>
            <person name="Gibbons J.G."/>
            <person name="Terashima K."/>
            <person name="Hibbett D.S."/>
            <person name="Grigoriev I.V."/>
        </authorList>
    </citation>
    <scope>NUCLEOTIDE SEQUENCE</scope>
    <source>
        <strain evidence="16">ET3784</strain>
    </source>
</reference>
<keyword evidence="4" id="KW-1003">Cell membrane</keyword>
<dbReference type="PROSITE" id="PS52012">
    <property type="entry name" value="CFEM"/>
    <property type="match status" value="1"/>
</dbReference>
<keyword evidence="11" id="KW-1015">Disulfide bond</keyword>
<comment type="caution">
    <text evidence="16">The sequence shown here is derived from an EMBL/GenBank/DDBJ whole genome shotgun (WGS) entry which is preliminary data.</text>
</comment>
<keyword evidence="9" id="KW-0408">Iron</keyword>
<dbReference type="GO" id="GO:0005886">
    <property type="term" value="C:plasma membrane"/>
    <property type="evidence" value="ECO:0007669"/>
    <property type="project" value="UniProtKB-SubCell"/>
</dbReference>
<evidence type="ECO:0000256" key="11">
    <source>
        <dbReference type="ARBA" id="ARBA00023157"/>
    </source>
</evidence>
<evidence type="ECO:0000256" key="7">
    <source>
        <dbReference type="ARBA" id="ARBA00022723"/>
    </source>
</evidence>
<keyword evidence="5" id="KW-0964">Secreted</keyword>
<dbReference type="Pfam" id="PF05730">
    <property type="entry name" value="CFEM"/>
    <property type="match status" value="1"/>
</dbReference>
<evidence type="ECO:0000256" key="5">
    <source>
        <dbReference type="ARBA" id="ARBA00022525"/>
    </source>
</evidence>
<keyword evidence="7" id="KW-0479">Metal-binding</keyword>
<keyword evidence="13" id="KW-0449">Lipoprotein</keyword>
<dbReference type="EMBL" id="JANVFO010000055">
    <property type="protein sequence ID" value="KAJ3722743.1"/>
    <property type="molecule type" value="Genomic_DNA"/>
</dbReference>
<dbReference type="SMART" id="SM00747">
    <property type="entry name" value="CFEM"/>
    <property type="match status" value="1"/>
</dbReference>
<dbReference type="GO" id="GO:0046872">
    <property type="term" value="F:metal ion binding"/>
    <property type="evidence" value="ECO:0007669"/>
    <property type="project" value="UniProtKB-KW"/>
</dbReference>
<evidence type="ECO:0000256" key="6">
    <source>
        <dbReference type="ARBA" id="ARBA00022617"/>
    </source>
</evidence>
<accession>A0AA38JDR6</accession>
<evidence type="ECO:0000259" key="15">
    <source>
        <dbReference type="PROSITE" id="PS52012"/>
    </source>
</evidence>
<dbReference type="InterPro" id="IPR008427">
    <property type="entry name" value="Extracellular_membr_CFEM_dom"/>
</dbReference>
<feature type="chain" id="PRO_5041463074" description="CFEM domain-containing protein" evidence="14">
    <location>
        <begin position="19"/>
        <end position="155"/>
    </location>
</feature>
<protein>
    <recommendedName>
        <fullName evidence="15">CFEM domain-containing protein</fullName>
    </recommendedName>
</protein>
<gene>
    <name evidence="16" type="ORF">DFJ43DRAFT_1093097</name>
</gene>
<comment type="similarity">
    <text evidence="3">Belongs to the RBT5 family.</text>
</comment>